<name>A0A151RL44_CAJCA</name>
<dbReference type="OMA" id="SKEATWI"/>
<dbReference type="Gramene" id="C.cajan_33887.t">
    <property type="protein sequence ID" value="C.cajan_33887.t"/>
    <property type="gene ID" value="C.cajan_33887"/>
</dbReference>
<proteinExistence type="predicted"/>
<organism evidence="2 3">
    <name type="scientific">Cajanus cajan</name>
    <name type="common">Pigeon pea</name>
    <name type="synonym">Cajanus indicus</name>
    <dbReference type="NCBI Taxonomy" id="3821"/>
    <lineage>
        <taxon>Eukaryota</taxon>
        <taxon>Viridiplantae</taxon>
        <taxon>Streptophyta</taxon>
        <taxon>Embryophyta</taxon>
        <taxon>Tracheophyta</taxon>
        <taxon>Spermatophyta</taxon>
        <taxon>Magnoliopsida</taxon>
        <taxon>eudicotyledons</taxon>
        <taxon>Gunneridae</taxon>
        <taxon>Pentapetalae</taxon>
        <taxon>rosids</taxon>
        <taxon>fabids</taxon>
        <taxon>Fabales</taxon>
        <taxon>Fabaceae</taxon>
        <taxon>Papilionoideae</taxon>
        <taxon>50 kb inversion clade</taxon>
        <taxon>NPAAA clade</taxon>
        <taxon>indigoferoid/millettioid clade</taxon>
        <taxon>Phaseoleae</taxon>
        <taxon>Cajanus</taxon>
    </lineage>
</organism>
<reference evidence="2" key="1">
    <citation type="journal article" date="2012" name="Nat. Biotechnol.">
        <title>Draft genome sequence of pigeonpea (Cajanus cajan), an orphan legume crop of resource-poor farmers.</title>
        <authorList>
            <person name="Varshney R.K."/>
            <person name="Chen W."/>
            <person name="Li Y."/>
            <person name="Bharti A.K."/>
            <person name="Saxena R.K."/>
            <person name="Schlueter J.A."/>
            <person name="Donoghue M.T."/>
            <person name="Azam S."/>
            <person name="Fan G."/>
            <person name="Whaley A.M."/>
            <person name="Farmer A.D."/>
            <person name="Sheridan J."/>
            <person name="Iwata A."/>
            <person name="Tuteja R."/>
            <person name="Penmetsa R.V."/>
            <person name="Wu W."/>
            <person name="Upadhyaya H.D."/>
            <person name="Yang S.P."/>
            <person name="Shah T."/>
            <person name="Saxena K.B."/>
            <person name="Michael T."/>
            <person name="McCombie W.R."/>
            <person name="Yang B."/>
            <person name="Zhang G."/>
            <person name="Yang H."/>
            <person name="Wang J."/>
            <person name="Spillane C."/>
            <person name="Cook D.R."/>
            <person name="May G.D."/>
            <person name="Xu X."/>
            <person name="Jackson S.A."/>
        </authorList>
    </citation>
    <scope>NUCLEOTIDE SEQUENCE [LARGE SCALE GENOMIC DNA]</scope>
</reference>
<dbReference type="InterPro" id="IPR054722">
    <property type="entry name" value="PolX-like_BBD"/>
</dbReference>
<feature type="domain" description="Retrovirus-related Pol polyprotein from transposon TNT 1-94-like beta-barrel" evidence="1">
    <location>
        <begin position="8"/>
        <end position="81"/>
    </location>
</feature>
<protein>
    <recommendedName>
        <fullName evidence="1">Retrovirus-related Pol polyprotein from transposon TNT 1-94-like beta-barrel domain-containing protein</fullName>
    </recommendedName>
</protein>
<evidence type="ECO:0000313" key="3">
    <source>
        <dbReference type="Proteomes" id="UP000075243"/>
    </source>
</evidence>
<gene>
    <name evidence="2" type="ORF">KK1_035319</name>
</gene>
<keyword evidence="3" id="KW-1185">Reference proteome</keyword>
<dbReference type="EMBL" id="KQ483677">
    <property type="protein sequence ID" value="KYP43228.1"/>
    <property type="molecule type" value="Genomic_DNA"/>
</dbReference>
<dbReference type="AlphaFoldDB" id="A0A151RL44"/>
<sequence>MTSKEATWIIDTGASNHMTGNLRSLHEIKTVQGCPVGLPNEQQTMATNEGTIILEGGLKLENVLYVPKLNCSLIFVSQLIDATNCIVQFTNSQQKDGNSIKWMYTILFSIEIYRKKFS</sequence>
<evidence type="ECO:0000313" key="2">
    <source>
        <dbReference type="EMBL" id="KYP43228.1"/>
    </source>
</evidence>
<dbReference type="Pfam" id="PF22936">
    <property type="entry name" value="Pol_BBD"/>
    <property type="match status" value="1"/>
</dbReference>
<evidence type="ECO:0000259" key="1">
    <source>
        <dbReference type="Pfam" id="PF22936"/>
    </source>
</evidence>
<accession>A0A151RL44</accession>
<dbReference type="Proteomes" id="UP000075243">
    <property type="component" value="Unassembled WGS sequence"/>
</dbReference>